<feature type="chain" id="PRO_5043719191" evidence="7">
    <location>
        <begin position="20"/>
        <end position="413"/>
    </location>
</feature>
<evidence type="ECO:0000313" key="9">
    <source>
        <dbReference type="Proteomes" id="UP000762676"/>
    </source>
</evidence>
<dbReference type="SUPFAM" id="SSF82171">
    <property type="entry name" value="DPP6 N-terminal domain-like"/>
    <property type="match status" value="1"/>
</dbReference>
<dbReference type="GO" id="GO:0005829">
    <property type="term" value="C:cytosol"/>
    <property type="evidence" value="ECO:0007669"/>
    <property type="project" value="TreeGrafter"/>
</dbReference>
<evidence type="ECO:0000313" key="8">
    <source>
        <dbReference type="EMBL" id="GFR73487.1"/>
    </source>
</evidence>
<evidence type="ECO:0000256" key="3">
    <source>
        <dbReference type="ARBA" id="ARBA00022694"/>
    </source>
</evidence>
<feature type="region of interest" description="Disordered" evidence="6">
    <location>
        <begin position="386"/>
        <end position="413"/>
    </location>
</feature>
<sequence>MNLMFQYLFIFLRCTARRCTDVCFSPDDSLVLVADKSGDAYSFPALSHQRGNTSAQGQGEGLCQSHQQKTVESAAENDNEDREDESDVKGEKGEDREADEEGEEELVGGDGTLVLGHLSMLLGVMLVDDGRKIVTCDRDEKIRISRFPDAYNIHAYCLGHTEVMAPRAANASLTSLPYCAHGVVTAARQDTLRLDCTVRVWSLEGREICSRNVLTDLPTDDRSIRTSPPIATEDKAAKDRQNLQATDNTNRPTIRQMSYCHQCSLLFVAMESASGDQLDAAQEKCESGRVVASVSGLCLQDGRLWLLRQLSDKLSLAAYTICLGSDKEVKILPVRAESKESQVVNTVSQQDNFLEAQSAAEDLLPFLWKSNFQDDFKLQCNLKRGSKVEDDSATTDNKKGRGKKKAKIGENGR</sequence>
<dbReference type="EMBL" id="BMAT01007889">
    <property type="protein sequence ID" value="GFR73487.1"/>
    <property type="molecule type" value="Genomic_DNA"/>
</dbReference>
<feature type="region of interest" description="Disordered" evidence="6">
    <location>
        <begin position="220"/>
        <end position="248"/>
    </location>
</feature>
<dbReference type="GO" id="GO:0005634">
    <property type="term" value="C:nucleus"/>
    <property type="evidence" value="ECO:0007669"/>
    <property type="project" value="UniProtKB-SubCell"/>
</dbReference>
<dbReference type="PANTHER" id="PTHR16288">
    <property type="entry name" value="WD40 REPEAT PROTEIN 4"/>
    <property type="match status" value="1"/>
</dbReference>
<dbReference type="GO" id="GO:0043527">
    <property type="term" value="C:tRNA methyltransferase complex"/>
    <property type="evidence" value="ECO:0007669"/>
    <property type="project" value="TreeGrafter"/>
</dbReference>
<evidence type="ECO:0000256" key="1">
    <source>
        <dbReference type="ARBA" id="ARBA00004123"/>
    </source>
</evidence>
<feature type="signal peptide" evidence="7">
    <location>
        <begin position="1"/>
        <end position="19"/>
    </location>
</feature>
<organism evidence="8 9">
    <name type="scientific">Elysia marginata</name>
    <dbReference type="NCBI Taxonomy" id="1093978"/>
    <lineage>
        <taxon>Eukaryota</taxon>
        <taxon>Metazoa</taxon>
        <taxon>Spiralia</taxon>
        <taxon>Lophotrochozoa</taxon>
        <taxon>Mollusca</taxon>
        <taxon>Gastropoda</taxon>
        <taxon>Heterobranchia</taxon>
        <taxon>Euthyneura</taxon>
        <taxon>Panpulmonata</taxon>
        <taxon>Sacoglossa</taxon>
        <taxon>Placobranchoidea</taxon>
        <taxon>Plakobranchidae</taxon>
        <taxon>Elysia</taxon>
    </lineage>
</organism>
<keyword evidence="9" id="KW-1185">Reference proteome</keyword>
<dbReference type="PANTHER" id="PTHR16288:SF0">
    <property type="entry name" value="TRNA (GUANINE-N(7)-)-METHYLTRANSFERASE NON-CATALYTIC SUBUNIT WDR4"/>
    <property type="match status" value="1"/>
</dbReference>
<dbReference type="InterPro" id="IPR015943">
    <property type="entry name" value="WD40/YVTN_repeat-like_dom_sf"/>
</dbReference>
<dbReference type="AlphaFoldDB" id="A0AAV4FJP4"/>
<protein>
    <submittedName>
        <fullName evidence="8">tRNA (Guanine-N(7)-)-methyltransferase non-catalytic subunit</fullName>
    </submittedName>
</protein>
<feature type="compositionally biased region" description="Basic and acidic residues" evidence="6">
    <location>
        <begin position="232"/>
        <end position="241"/>
    </location>
</feature>
<evidence type="ECO:0000256" key="2">
    <source>
        <dbReference type="ARBA" id="ARBA00022574"/>
    </source>
</evidence>
<keyword evidence="5" id="KW-0539">Nucleus</keyword>
<dbReference type="GO" id="GO:0006400">
    <property type="term" value="P:tRNA modification"/>
    <property type="evidence" value="ECO:0007669"/>
    <property type="project" value="TreeGrafter"/>
</dbReference>
<feature type="compositionally biased region" description="Acidic residues" evidence="6">
    <location>
        <begin position="96"/>
        <end position="107"/>
    </location>
</feature>
<comment type="caution">
    <text evidence="8">The sequence shown here is derived from an EMBL/GenBank/DDBJ whole genome shotgun (WGS) entry which is preliminary data.</text>
</comment>
<reference evidence="8 9" key="1">
    <citation type="journal article" date="2021" name="Elife">
        <title>Chloroplast acquisition without the gene transfer in kleptoplastic sea slugs, Plakobranchus ocellatus.</title>
        <authorList>
            <person name="Maeda T."/>
            <person name="Takahashi S."/>
            <person name="Yoshida T."/>
            <person name="Shimamura S."/>
            <person name="Takaki Y."/>
            <person name="Nagai Y."/>
            <person name="Toyoda A."/>
            <person name="Suzuki Y."/>
            <person name="Arimoto A."/>
            <person name="Ishii H."/>
            <person name="Satoh N."/>
            <person name="Nishiyama T."/>
            <person name="Hasebe M."/>
            <person name="Maruyama T."/>
            <person name="Minagawa J."/>
            <person name="Obokata J."/>
            <person name="Shigenobu S."/>
        </authorList>
    </citation>
    <scope>NUCLEOTIDE SEQUENCE [LARGE SCALE GENOMIC DNA]</scope>
</reference>
<keyword evidence="4" id="KW-0677">Repeat</keyword>
<keyword evidence="7" id="KW-0732">Signal</keyword>
<feature type="compositionally biased region" description="Acidic residues" evidence="6">
    <location>
        <begin position="75"/>
        <end position="86"/>
    </location>
</feature>
<proteinExistence type="predicted"/>
<comment type="subcellular location">
    <subcellularLocation>
        <location evidence="1">Nucleus</location>
    </subcellularLocation>
</comment>
<keyword evidence="2" id="KW-0853">WD repeat</keyword>
<dbReference type="InterPro" id="IPR028884">
    <property type="entry name" value="Trm82"/>
</dbReference>
<accession>A0AAV4FJP4</accession>
<evidence type="ECO:0000256" key="4">
    <source>
        <dbReference type="ARBA" id="ARBA00022737"/>
    </source>
</evidence>
<dbReference type="Proteomes" id="UP000762676">
    <property type="component" value="Unassembled WGS sequence"/>
</dbReference>
<feature type="region of interest" description="Disordered" evidence="6">
    <location>
        <begin position="45"/>
        <end position="109"/>
    </location>
</feature>
<evidence type="ECO:0000256" key="6">
    <source>
        <dbReference type="SAM" id="MobiDB-lite"/>
    </source>
</evidence>
<name>A0AAV4FJP4_9GAST</name>
<gene>
    <name evidence="8" type="ORF">ElyMa_003868400</name>
</gene>
<dbReference type="GO" id="GO:0036265">
    <property type="term" value="P:RNA (guanine-N7)-methylation"/>
    <property type="evidence" value="ECO:0007669"/>
    <property type="project" value="InterPro"/>
</dbReference>
<dbReference type="Gene3D" id="2.130.10.10">
    <property type="entry name" value="YVTN repeat-like/Quinoprotein amine dehydrogenase"/>
    <property type="match status" value="1"/>
</dbReference>
<evidence type="ECO:0000256" key="5">
    <source>
        <dbReference type="ARBA" id="ARBA00023242"/>
    </source>
</evidence>
<keyword evidence="3" id="KW-0819">tRNA processing</keyword>
<evidence type="ECO:0000256" key="7">
    <source>
        <dbReference type="SAM" id="SignalP"/>
    </source>
</evidence>